<comment type="caution">
    <text evidence="1">The sequence shown here is derived from an EMBL/GenBank/DDBJ whole genome shotgun (WGS) entry which is preliminary data.</text>
</comment>
<dbReference type="RefSeq" id="WP_375063445.1">
    <property type="nucleotide sequence ID" value="NZ_JBHFXX010000038.1"/>
</dbReference>
<reference evidence="1 2" key="1">
    <citation type="submission" date="2024-09" db="EMBL/GenBank/DDBJ databases">
        <authorList>
            <person name="Fullem K."/>
        </authorList>
    </citation>
    <scope>NUCLEOTIDE SEQUENCE [LARGE SCALE GENOMIC DNA]</scope>
    <source>
        <strain evidence="2">K1(2024)</strain>
    </source>
</reference>
<gene>
    <name evidence="1" type="ORF">ACE1YR_22700</name>
</gene>
<accession>A0ABV4ZFX2</accession>
<name>A0ABV4ZFX2_9PSED</name>
<dbReference type="Proteomes" id="UP001577047">
    <property type="component" value="Unassembled WGS sequence"/>
</dbReference>
<organism evidence="1 2">
    <name type="scientific">Pseudomonas boreofloridensis</name>
    <dbReference type="NCBI Taxonomy" id="3064348"/>
    <lineage>
        <taxon>Bacteria</taxon>
        <taxon>Pseudomonadati</taxon>
        <taxon>Pseudomonadota</taxon>
        <taxon>Gammaproteobacteria</taxon>
        <taxon>Pseudomonadales</taxon>
        <taxon>Pseudomonadaceae</taxon>
        <taxon>Pseudomonas</taxon>
    </lineage>
</organism>
<keyword evidence="2" id="KW-1185">Reference proteome</keyword>
<feature type="non-terminal residue" evidence="1">
    <location>
        <position position="1"/>
    </location>
</feature>
<evidence type="ECO:0000313" key="2">
    <source>
        <dbReference type="Proteomes" id="UP001577047"/>
    </source>
</evidence>
<sequence>EICIAGIGAAAQPIAAQGRSHKNPCKALFSGVTRTLWESNPCIPLLERMKTGKAPAAVKSKK</sequence>
<protein>
    <submittedName>
        <fullName evidence="1">Uncharacterized protein</fullName>
    </submittedName>
</protein>
<proteinExistence type="predicted"/>
<dbReference type="EMBL" id="JBHFXX010000038">
    <property type="protein sequence ID" value="MFB3803203.1"/>
    <property type="molecule type" value="Genomic_DNA"/>
</dbReference>
<evidence type="ECO:0000313" key="1">
    <source>
        <dbReference type="EMBL" id="MFB3803203.1"/>
    </source>
</evidence>